<accession>A0A1D8P7Z8</accession>
<dbReference type="KEGG" id="lul:LPB138_08365"/>
<protein>
    <recommendedName>
        <fullName evidence="5">Arsenate reductase</fullName>
    </recommendedName>
</protein>
<sequence>MGEIARSPRQITVFYHSKSVRAKQTLAYAKSKGLPVLEIDMLKTPITGTQIAELADRLSVDIKDLVNQEHSAYSSKFEHHDFSDDDWIKMIQHNPEIMKQPIALHGEKTLLIETPTDIIKL</sequence>
<keyword evidence="4" id="KW-1185">Reference proteome</keyword>
<dbReference type="InterPro" id="IPR036249">
    <property type="entry name" value="Thioredoxin-like_sf"/>
</dbReference>
<evidence type="ECO:0000256" key="1">
    <source>
        <dbReference type="ARBA" id="ARBA00007198"/>
    </source>
</evidence>
<gene>
    <name evidence="3" type="ORF">LPB138_08365</name>
</gene>
<evidence type="ECO:0000313" key="3">
    <source>
        <dbReference type="EMBL" id="AOW20688.1"/>
    </source>
</evidence>
<dbReference type="Gene3D" id="3.40.30.10">
    <property type="entry name" value="Glutaredoxin"/>
    <property type="match status" value="1"/>
</dbReference>
<dbReference type="EMBL" id="CP017478">
    <property type="protein sequence ID" value="AOW20688.1"/>
    <property type="molecule type" value="Genomic_DNA"/>
</dbReference>
<dbReference type="AlphaFoldDB" id="A0A1D8P7Z8"/>
<evidence type="ECO:0000256" key="2">
    <source>
        <dbReference type="PROSITE-ProRule" id="PRU01282"/>
    </source>
</evidence>
<dbReference type="RefSeq" id="WP_070236861.1">
    <property type="nucleotide sequence ID" value="NZ_CP017478.1"/>
</dbReference>
<dbReference type="Proteomes" id="UP000176050">
    <property type="component" value="Chromosome"/>
</dbReference>
<dbReference type="SUPFAM" id="SSF52833">
    <property type="entry name" value="Thioredoxin-like"/>
    <property type="match status" value="1"/>
</dbReference>
<evidence type="ECO:0000313" key="4">
    <source>
        <dbReference type="Proteomes" id="UP000176050"/>
    </source>
</evidence>
<reference evidence="3 4" key="1">
    <citation type="submission" date="2016-10" db="EMBL/GenBank/DDBJ databases">
        <title>Lutibacter sp. LPB0138, isolated from marine gastropod.</title>
        <authorList>
            <person name="Kim E."/>
            <person name="Yi H."/>
        </authorList>
    </citation>
    <scope>NUCLEOTIDE SEQUENCE [LARGE SCALE GENOMIC DNA]</scope>
    <source>
        <strain evidence="3 4">LPB0138</strain>
    </source>
</reference>
<proteinExistence type="inferred from homology"/>
<dbReference type="PROSITE" id="PS51353">
    <property type="entry name" value="ARSC"/>
    <property type="match status" value="1"/>
</dbReference>
<dbReference type="OrthoDB" id="1434620at2"/>
<organism evidence="3 4">
    <name type="scientific">Urechidicola croceus</name>
    <dbReference type="NCBI Taxonomy" id="1850246"/>
    <lineage>
        <taxon>Bacteria</taxon>
        <taxon>Pseudomonadati</taxon>
        <taxon>Bacteroidota</taxon>
        <taxon>Flavobacteriia</taxon>
        <taxon>Flavobacteriales</taxon>
        <taxon>Flavobacteriaceae</taxon>
        <taxon>Urechidicola</taxon>
    </lineage>
</organism>
<dbReference type="InterPro" id="IPR006660">
    <property type="entry name" value="Arsenate_reductase-like"/>
</dbReference>
<dbReference type="STRING" id="1850246.LPB138_08365"/>
<comment type="similarity">
    <text evidence="1 2">Belongs to the ArsC family.</text>
</comment>
<evidence type="ECO:0008006" key="5">
    <source>
        <dbReference type="Google" id="ProtNLM"/>
    </source>
</evidence>
<name>A0A1D8P7Z8_9FLAO</name>